<evidence type="ECO:0000313" key="4">
    <source>
        <dbReference type="Proteomes" id="UP000722791"/>
    </source>
</evidence>
<keyword evidence="5" id="KW-1185">Reference proteome</keyword>
<dbReference type="Pfam" id="PF20585">
    <property type="entry name" value="Pectate_lyase_5"/>
    <property type="match status" value="1"/>
</dbReference>
<evidence type="ECO:0000313" key="5">
    <source>
        <dbReference type="Proteomes" id="UP000747110"/>
    </source>
</evidence>
<dbReference type="Proteomes" id="UP000747110">
    <property type="component" value="Unassembled WGS sequence"/>
</dbReference>
<dbReference type="Proteomes" id="UP000722791">
    <property type="component" value="Unassembled WGS sequence"/>
</dbReference>
<dbReference type="EMBL" id="BNCQ01000002">
    <property type="protein sequence ID" value="GIL95239.1"/>
    <property type="molecule type" value="Genomic_DNA"/>
</dbReference>
<dbReference type="InterPro" id="IPR046776">
    <property type="entry name" value="Pectate_lyase_5"/>
</dbReference>
<feature type="transmembrane region" description="Helical" evidence="1">
    <location>
        <begin position="6"/>
        <end position="31"/>
    </location>
</feature>
<organism evidence="3 4">
    <name type="scientific">Volvox reticuliferus</name>
    <dbReference type="NCBI Taxonomy" id="1737510"/>
    <lineage>
        <taxon>Eukaryota</taxon>
        <taxon>Viridiplantae</taxon>
        <taxon>Chlorophyta</taxon>
        <taxon>core chlorophytes</taxon>
        <taxon>Chlorophyceae</taxon>
        <taxon>CS clade</taxon>
        <taxon>Chlamydomonadales</taxon>
        <taxon>Volvocaceae</taxon>
        <taxon>Volvox</taxon>
    </lineage>
</organism>
<protein>
    <recommendedName>
        <fullName evidence="6">Pherophorin domain-containing protein</fullName>
    </recommendedName>
</protein>
<sequence length="215" mass="23565">MDRKPWFAAAVVFRTAQLLWLLPGVIPLLLFNAPIVTSQTRLVSDTASLYAAFGDETVTHIQLANSITISNSKGMESFPILLRRDCLIDGAPGSSYPRLDFNFATNDRVQLGPGVTLTFRGLVLANVISRSQLSLDFFAQSPASSSIVWESTVDRRKICQPLQVHVSTLFTQFEQLGFRTGPSSVPLSVSLAVCLSVCLRVCLLKNLCMTEAKKV</sequence>
<evidence type="ECO:0000313" key="3">
    <source>
        <dbReference type="EMBL" id="GIL95239.1"/>
    </source>
</evidence>
<accession>A0A8J4D3Z7</accession>
<dbReference type="AlphaFoldDB" id="A0A8J4D3Z7"/>
<comment type="caution">
    <text evidence="3">The sequence shown here is derived from an EMBL/GenBank/DDBJ whole genome shotgun (WGS) entry which is preliminary data.</text>
</comment>
<evidence type="ECO:0008006" key="6">
    <source>
        <dbReference type="Google" id="ProtNLM"/>
    </source>
</evidence>
<name>A0A8J4D3Z7_9CHLO</name>
<keyword evidence="1" id="KW-0812">Transmembrane</keyword>
<gene>
    <name evidence="2" type="ORF">Vretifemale_10702</name>
    <name evidence="3" type="ORF">Vretimale_1268</name>
</gene>
<reference evidence="3" key="1">
    <citation type="journal article" date="2021" name="Proc. Natl. Acad. Sci. U.S.A.">
        <title>Three genomes in the algal genus Volvox reveal the fate of a haploid sex-determining region after a transition to homothallism.</title>
        <authorList>
            <person name="Yamamoto K."/>
            <person name="Hamaji T."/>
            <person name="Kawai-Toyooka H."/>
            <person name="Matsuzaki R."/>
            <person name="Takahashi F."/>
            <person name="Nishimura Y."/>
            <person name="Kawachi M."/>
            <person name="Noguchi H."/>
            <person name="Minakuchi Y."/>
            <person name="Umen J.G."/>
            <person name="Toyoda A."/>
            <person name="Nozaki H."/>
        </authorList>
    </citation>
    <scope>NUCLEOTIDE SEQUENCE</scope>
    <source>
        <strain evidence="3">NIES-3785</strain>
        <strain evidence="2">NIES-3786</strain>
    </source>
</reference>
<proteinExistence type="predicted"/>
<dbReference type="EMBL" id="BNCP01000022">
    <property type="protein sequence ID" value="GIL81680.1"/>
    <property type="molecule type" value="Genomic_DNA"/>
</dbReference>
<keyword evidence="1" id="KW-0472">Membrane</keyword>
<evidence type="ECO:0000313" key="2">
    <source>
        <dbReference type="EMBL" id="GIL81680.1"/>
    </source>
</evidence>
<evidence type="ECO:0000256" key="1">
    <source>
        <dbReference type="SAM" id="Phobius"/>
    </source>
</evidence>
<dbReference type="OrthoDB" id="549362at2759"/>
<keyword evidence="1" id="KW-1133">Transmembrane helix</keyword>